<evidence type="ECO:0000256" key="1">
    <source>
        <dbReference type="SAM" id="MobiDB-lite"/>
    </source>
</evidence>
<accession>A0A0G1VBI0</accession>
<protein>
    <submittedName>
        <fullName evidence="2">Lipoprotein</fullName>
    </submittedName>
</protein>
<comment type="caution">
    <text evidence="2">The sequence shown here is derived from an EMBL/GenBank/DDBJ whole genome shotgun (WGS) entry which is preliminary data.</text>
</comment>
<keyword evidence="2" id="KW-0449">Lipoprotein</keyword>
<name>A0A0G1VBI0_9BACT</name>
<gene>
    <name evidence="2" type="ORF">UY02_C0049G0007</name>
</gene>
<feature type="region of interest" description="Disordered" evidence="1">
    <location>
        <begin position="84"/>
        <end position="104"/>
    </location>
</feature>
<dbReference type="Proteomes" id="UP000034682">
    <property type="component" value="Unassembled WGS sequence"/>
</dbReference>
<organism evidence="2 3">
    <name type="scientific">Candidatus Giovannonibacteria bacterium GW2011_GWB1_47_6b</name>
    <dbReference type="NCBI Taxonomy" id="1618655"/>
    <lineage>
        <taxon>Bacteria</taxon>
        <taxon>Candidatus Giovannoniibacteriota</taxon>
    </lineage>
</organism>
<feature type="non-terminal residue" evidence="2">
    <location>
        <position position="1"/>
    </location>
</feature>
<proteinExistence type="predicted"/>
<dbReference type="Gene3D" id="2.40.300.10">
    <property type="entry name" value="Head decoration protein D"/>
    <property type="match status" value="1"/>
</dbReference>
<sequence>TEVQNTSYGIQNLATNETIERIGAFSELFVASLKVGQLDVSDLKLSGAYATAAYATQGSNYAEEMEISEDTEPGDIIAATPQGQLKAGGAESPEYPRGAESPEYSRGTEQFLVGVVSDSAGFIGNSKAAEGPEQSRRAIVGLLGQIRTKVSTEQGAISVGDPIAVSVTMPGVGVKSSEAGQVVGIALESFGDPAPVNMDDQQTSESISGFAVGKIMVFVNPHWIGGDLSVEEKDSQLVNLDPEQIRSALAGLGLAVDTEGTLTVKKIVAQNVEIGTPENPSGLTLYDENGNPRCVKVLSSGQLTSFDGTCEAITLANMDSATSSGTVTDTVSPTDTDITIISDDTTTSAEPTPEESALISSNPQESAESEAIAELVVDSTPPVIALLGEATISLETGATYIDAGAAAADDVDGDITPIIVVLNPVGQLPEP</sequence>
<reference evidence="2 3" key="1">
    <citation type="journal article" date="2015" name="Nature">
        <title>rRNA introns, odd ribosomes, and small enigmatic genomes across a large radiation of phyla.</title>
        <authorList>
            <person name="Brown C.T."/>
            <person name="Hug L.A."/>
            <person name="Thomas B.C."/>
            <person name="Sharon I."/>
            <person name="Castelle C.J."/>
            <person name="Singh A."/>
            <person name="Wilkins M.J."/>
            <person name="Williams K.H."/>
            <person name="Banfield J.F."/>
        </authorList>
    </citation>
    <scope>NUCLEOTIDE SEQUENCE [LARGE SCALE GENOMIC DNA]</scope>
</reference>
<dbReference type="EMBL" id="LCOK01000049">
    <property type="protein sequence ID" value="KKU75523.1"/>
    <property type="molecule type" value="Genomic_DNA"/>
</dbReference>
<dbReference type="AlphaFoldDB" id="A0A0G1VBI0"/>
<evidence type="ECO:0000313" key="3">
    <source>
        <dbReference type="Proteomes" id="UP000034682"/>
    </source>
</evidence>
<evidence type="ECO:0000313" key="2">
    <source>
        <dbReference type="EMBL" id="KKU75523.1"/>
    </source>
</evidence>